<dbReference type="Pfam" id="PF16417">
    <property type="entry name" value="CNOT1_TTP_bind"/>
    <property type="match status" value="1"/>
</dbReference>
<dbReference type="Pfam" id="PF16415">
    <property type="entry name" value="CNOT1_CAF1_bind"/>
    <property type="match status" value="1"/>
</dbReference>
<dbReference type="GO" id="GO:0017148">
    <property type="term" value="P:negative regulation of translation"/>
    <property type="evidence" value="ECO:0007669"/>
    <property type="project" value="InterPro"/>
</dbReference>
<dbReference type="GO" id="GO:0000932">
    <property type="term" value="C:P-body"/>
    <property type="evidence" value="ECO:0007669"/>
    <property type="project" value="TreeGrafter"/>
</dbReference>
<dbReference type="HOGENOM" id="CLU_000286_3_1_1"/>
<comment type="caution">
    <text evidence="6">The sequence shown here is derived from an EMBL/GenBank/DDBJ whole genome shotgun (WGS) entry which is preliminary data.</text>
</comment>
<dbReference type="Gene3D" id="1.25.40.180">
    <property type="match status" value="1"/>
</dbReference>
<organism evidence="6 7">
    <name type="scientific">Mitosporidium daphniae</name>
    <dbReference type="NCBI Taxonomy" id="1485682"/>
    <lineage>
        <taxon>Eukaryota</taxon>
        <taxon>Fungi</taxon>
        <taxon>Fungi incertae sedis</taxon>
        <taxon>Microsporidia</taxon>
        <taxon>Mitosporidium</taxon>
    </lineage>
</organism>
<dbReference type="PANTHER" id="PTHR13162">
    <property type="entry name" value="CCR4-NOT TRANSCRIPTION COMPLEX"/>
    <property type="match status" value="1"/>
</dbReference>
<dbReference type="InterPro" id="IPR032193">
    <property type="entry name" value="CNOT1_TTP_bind"/>
</dbReference>
<dbReference type="InterPro" id="IPR032194">
    <property type="entry name" value="CNOT1_HEAT"/>
</dbReference>
<dbReference type="Pfam" id="PF16418">
    <property type="entry name" value="CNOT1_HEAT"/>
    <property type="match status" value="1"/>
</dbReference>
<dbReference type="VEuPathDB" id="MicrosporidiaDB:DI09_22p140"/>
<dbReference type="GeneID" id="25259115"/>
<sequence length="2255" mass="241207">MTTSSHTLPGGVGANAPSVPPKAGSSPGPPRYFTPSPHPPGMRSGHSPMRSSSPISSSLYAPPSLSSAPATSSMGSKIPLVQFIVESGPKSILKEYFPSIISSHYGNTIKEADIAQVLGMMAATQAQLSLSQRASKLQITAPGGSPISTAHTSTSSLSSNSLIEGWNWTDFVDVILEIFPYLNWTAIIGCLDYPEFYLQDVKGVELIVRTFYYATRISGTPLEFPCYLFIQKVWGNSPGQLSFLRYALMATPELAVFSELIKTAGRRLLSLEDIEMVGSGTQSQLSTSGAASTSPSSASAAASSASTSASTRNALLHLFHQPWNAVDLLELTVHLLDVPPCYEDARAMLELAAKQAPELLCLGLAHLRVAWATPVGDLLAKLTGGFLVGQPGASIVLPRLWRISPSVILGVMGEMHRRDPSCVSRLLDIAQDLKALPHVLSEARSHTFTIDLAALASRREHLNLDKWLQEVVRDRKEPFLRALVEYVYEHLTSGAAPAITLGEALPRRSPIPPSSEALSLMLKTLAASVPLMSSECAERWTQLTQRFSPAVGRSMPQQSETTCAQSHGLALATAPGGGPIATLSGTAHSQATTPAPSHCSSQVTAYFEMAAFQPDVEAEANACYERIYAQEASVQDVLETMIRLRGSRDPRDGMVFSCMVHNLLDEFRFFSKYPEKELALTGVIFGQLLHAQGLLDGPPLFIGVRMIAEALLCWPPESKLWRFGMTALAQCVPDAATRWPSFCRMLIRGVTGLATFPTIYERLRQGTLVDDCSEDAALVPFLEGLPAAGFGPQATFVSSFISLGERASRSLNAELGRLPAGVRRWLLCESEDEEVPLPAERLLFLVNNVVSSNVTEKAREIAALLQEQGKEESLVGSWLARYLVLKRIGGEPNQHLVYLRLVLSVEQLRAQATICLLHWTLLVAVCQARMLIVALSGMSVAGDEMLLRNLGAWIGLVTLGLQRPLLHSYIPVVELILEAHDMDRLPLVLPFICRVIEGLARAPTPQVLLPRNPWLMRVLGLLVDLYSEGERVLRLNLRFEIEGLFRTLNLLRENAVAPALPMAVEAAKLLGMPRRSLDIWRGSGSSPAAELVTGCTATTSGTSSASITSSLSSSSSSSSIPPSTSSYTSVKRASMDAAVLAAAAALNLSSTIGRPFLSALGEALSILHTPAGGERKATALQLEVAAPGAPGLLGVLLLSWEAAVRTVITRDVLLRMATVGIVTATSLTMDPSISGPASAPIPNGSSTSMSLPSFAAGRMGRSLAAHLAGATLREPIAAALVRFVESFAAVVEETSGIDVLMILSSSEQPLLAEIIERMAVVGAALAAHNSALTASSVSNIDNSAGGARGQAANAANLSAVLEAFGGWNGGVLPETGTLLAPFEHGDRVRIGAMLGMAHGAIPPTLQISDQEPRKPTSPDGIGSHTPSEIALGEFDGLVAQICELASERPARSESGPPSAGGAPVQEHASLRTLMKQVLVLALHAPQRDETCAAFAERLWALLLHSPNLEMGSTLASTRCSALVLLLDKLCELSSRVARQVSDWVLALATNVRHTESLPPIPVLIAILESGIGSLLAFDCALGAALTSLKATHIDSGLATESGPTSGSTLGTYSDSSSWALALIKASARARGTTPAPFSPWDWEATLQAATSGGMHPVDAEWRREAITQATDATAELRLVSLLEEWARLCDAVSSSDKTLCSFANQAVVRGYFRVPALFEFFWQRALGWAWCGTVERGRSPRTVALARLLLFVVRMWPHGEDKNMHLTGDGQFANGIGLHINESSTTDGVHANAATGSTFAPDSLLGMGRTELLARFWAALCRSIASGGSLARTLAELLGALLVEWHGAERQLGDATLSAAFFDLFAQGMHMCRPTLYPGLAFAWLDMLSHRVLLPRLILANGGISNVGCRVSSDAPLVLLLDALAFWSTLVGASLNSSGATICIGTCVTSGPSSDLLSSGLSSSEVSAAALRFNEGLLRLFVVLLHDFPEFLAQRHWRLVAAMPGAAWQLRNLVLSAFPRNLKLLDPFSPVLNIEALVTDSLQHHTTTLEPSLAQLAGLLTSPVPPSPRTLLDEALEHGRISANAATLLLQPPATIPRPVWINLVVFYIVAHGHDLDRCHGSIDGSRAAMLLTALLAATASMSTINEDEGRYLVVSAVANQLRYPNPHTLFCALLIRNWFSANNLVAARETIARVLLERLVVQRPHPWGLLITFVDLIRTPACRFWQQPFARGSPDIERLFESVARSCCSQELSP</sequence>
<feature type="region of interest" description="Disordered" evidence="1">
    <location>
        <begin position="1402"/>
        <end position="1426"/>
    </location>
</feature>
<feature type="domain" description="CCR4-NOT transcription complex subunit 1 TTP binding" evidence="4">
    <location>
        <begin position="601"/>
        <end position="757"/>
    </location>
</feature>
<name>A0A098VT58_9MICR</name>
<proteinExistence type="predicted"/>
<feature type="compositionally biased region" description="Low complexity" evidence="1">
    <location>
        <begin position="41"/>
        <end position="73"/>
    </location>
</feature>
<feature type="compositionally biased region" description="Pro residues" evidence="1">
    <location>
        <begin position="27"/>
        <end position="40"/>
    </location>
</feature>
<dbReference type="GO" id="GO:0030015">
    <property type="term" value="C:CCR4-NOT core complex"/>
    <property type="evidence" value="ECO:0007669"/>
    <property type="project" value="InterPro"/>
</dbReference>
<dbReference type="RefSeq" id="XP_013238416.1">
    <property type="nucleotide sequence ID" value="XM_013382962.1"/>
</dbReference>
<dbReference type="Gene3D" id="1.25.40.790">
    <property type="match status" value="1"/>
</dbReference>
<feature type="domain" description="CCR4-NOT transcription complex subunit 1 CAF1-binding" evidence="3">
    <location>
        <begin position="840"/>
        <end position="1051"/>
    </location>
</feature>
<dbReference type="CDD" id="cd20710">
    <property type="entry name" value="NOT1_connector"/>
    <property type="match status" value="1"/>
</dbReference>
<dbReference type="InterPro" id="IPR038535">
    <property type="entry name" value="CNOT1_TTP_bind_sf"/>
</dbReference>
<evidence type="ECO:0000259" key="5">
    <source>
        <dbReference type="Pfam" id="PF16418"/>
    </source>
</evidence>
<dbReference type="Pfam" id="PF04054">
    <property type="entry name" value="Not1"/>
    <property type="match status" value="2"/>
</dbReference>
<dbReference type="InterPro" id="IPR032191">
    <property type="entry name" value="CNOT1_CAF1_bind"/>
</dbReference>
<dbReference type="GO" id="GO:0000288">
    <property type="term" value="P:nuclear-transcribed mRNA catabolic process, deadenylation-dependent decay"/>
    <property type="evidence" value="ECO:0007669"/>
    <property type="project" value="TreeGrafter"/>
</dbReference>
<dbReference type="OrthoDB" id="1933107at2759"/>
<feature type="region of interest" description="Disordered" evidence="1">
    <location>
        <begin position="1"/>
        <end position="73"/>
    </location>
</feature>
<evidence type="ECO:0000259" key="3">
    <source>
        <dbReference type="Pfam" id="PF16415"/>
    </source>
</evidence>
<dbReference type="Proteomes" id="UP000029725">
    <property type="component" value="Unassembled WGS sequence"/>
</dbReference>
<keyword evidence="7" id="KW-1185">Reference proteome</keyword>
<dbReference type="InterPro" id="IPR007196">
    <property type="entry name" value="CCR4-Not_Not1_C"/>
</dbReference>
<dbReference type="Gene3D" id="1.25.40.840">
    <property type="entry name" value="CCR4-NOT transcription complex subunit 1 TTP binding domain"/>
    <property type="match status" value="1"/>
</dbReference>
<dbReference type="InterPro" id="IPR040398">
    <property type="entry name" value="Not1"/>
</dbReference>
<dbReference type="PANTHER" id="PTHR13162:SF8">
    <property type="entry name" value="CCR4-NOT TRANSCRIPTION COMPLEX SUBUNIT 1"/>
    <property type="match status" value="1"/>
</dbReference>
<reference evidence="6 7" key="1">
    <citation type="submission" date="2014-04" db="EMBL/GenBank/DDBJ databases">
        <title>A new species of microsporidia sheds light on the evolution of extreme parasitism.</title>
        <authorList>
            <person name="Haag K.L."/>
            <person name="James T.Y."/>
            <person name="Larsson R."/>
            <person name="Schaer T.M."/>
            <person name="Refardt D."/>
            <person name="Pombert J.-F."/>
            <person name="Ebert D."/>
        </authorList>
    </citation>
    <scope>NUCLEOTIDE SEQUENCE [LARGE SCALE GENOMIC DNA]</scope>
    <source>
        <strain evidence="6 7">UGP3</strain>
        <tissue evidence="6">Spores</tissue>
    </source>
</reference>
<evidence type="ECO:0000313" key="6">
    <source>
        <dbReference type="EMBL" id="KGG51989.1"/>
    </source>
</evidence>
<gene>
    <name evidence="6" type="ORF">DI09_22p140</name>
</gene>
<evidence type="ECO:0000256" key="1">
    <source>
        <dbReference type="SAM" id="MobiDB-lite"/>
    </source>
</evidence>
<evidence type="ECO:0000259" key="4">
    <source>
        <dbReference type="Pfam" id="PF16417"/>
    </source>
</evidence>
<feature type="region of interest" description="Disordered" evidence="1">
    <location>
        <begin position="1098"/>
        <end position="1125"/>
    </location>
</feature>
<evidence type="ECO:0000259" key="2">
    <source>
        <dbReference type="Pfam" id="PF04054"/>
    </source>
</evidence>
<feature type="domain" description="CCR4-Not complex component Not1 C-terminal" evidence="2">
    <location>
        <begin position="1959"/>
        <end position="2245"/>
    </location>
</feature>
<protein>
    <submittedName>
        <fullName evidence="6">Uncharacterized protein</fullName>
    </submittedName>
</protein>
<dbReference type="GO" id="GO:0060090">
    <property type="term" value="F:molecular adaptor activity"/>
    <property type="evidence" value="ECO:0007669"/>
    <property type="project" value="TreeGrafter"/>
</dbReference>
<feature type="domain" description="CCR4-NOT transcription complex subunit 1 HEAT repeat" evidence="5">
    <location>
        <begin position="378"/>
        <end position="525"/>
    </location>
</feature>
<dbReference type="EMBL" id="JMKJ01000144">
    <property type="protein sequence ID" value="KGG51989.1"/>
    <property type="molecule type" value="Genomic_DNA"/>
</dbReference>
<evidence type="ECO:0000313" key="7">
    <source>
        <dbReference type="Proteomes" id="UP000029725"/>
    </source>
</evidence>
<dbReference type="Gene3D" id="1.25.40.800">
    <property type="match status" value="1"/>
</dbReference>
<accession>A0A098VT58</accession>
<feature type="domain" description="CCR4-Not complex component Not1 C-terminal" evidence="2">
    <location>
        <begin position="1855"/>
        <end position="1899"/>
    </location>
</feature>